<evidence type="ECO:0000256" key="1">
    <source>
        <dbReference type="SAM" id="MobiDB-lite"/>
    </source>
</evidence>
<feature type="compositionally biased region" description="Polar residues" evidence="1">
    <location>
        <begin position="10"/>
        <end position="25"/>
    </location>
</feature>
<evidence type="ECO:0000313" key="2">
    <source>
        <dbReference type="EMBL" id="OMO94952.1"/>
    </source>
</evidence>
<protein>
    <submittedName>
        <fullName evidence="2">Uncharacterized protein</fullName>
    </submittedName>
</protein>
<organism evidence="2 3">
    <name type="scientific">Corchorus capsularis</name>
    <name type="common">Jute</name>
    <dbReference type="NCBI Taxonomy" id="210143"/>
    <lineage>
        <taxon>Eukaryota</taxon>
        <taxon>Viridiplantae</taxon>
        <taxon>Streptophyta</taxon>
        <taxon>Embryophyta</taxon>
        <taxon>Tracheophyta</taxon>
        <taxon>Spermatophyta</taxon>
        <taxon>Magnoliopsida</taxon>
        <taxon>eudicotyledons</taxon>
        <taxon>Gunneridae</taxon>
        <taxon>Pentapetalae</taxon>
        <taxon>rosids</taxon>
        <taxon>malvids</taxon>
        <taxon>Malvales</taxon>
        <taxon>Malvaceae</taxon>
        <taxon>Grewioideae</taxon>
        <taxon>Apeibeae</taxon>
        <taxon>Corchorus</taxon>
    </lineage>
</organism>
<name>A0A1R3JJC7_COCAP</name>
<dbReference type="EMBL" id="AWWV01007745">
    <property type="protein sequence ID" value="OMO94952.1"/>
    <property type="molecule type" value="Genomic_DNA"/>
</dbReference>
<sequence length="25" mass="2747">MGTRPDSIRSRVTGSNSRTARSVRV</sequence>
<evidence type="ECO:0000313" key="3">
    <source>
        <dbReference type="Proteomes" id="UP000188268"/>
    </source>
</evidence>
<dbReference type="Gramene" id="OMO94952">
    <property type="protein sequence ID" value="OMO94952"/>
    <property type="gene ID" value="CCACVL1_05677"/>
</dbReference>
<proteinExistence type="predicted"/>
<accession>A0A1R3JJC7</accession>
<dbReference type="Proteomes" id="UP000188268">
    <property type="component" value="Unassembled WGS sequence"/>
</dbReference>
<comment type="caution">
    <text evidence="2">The sequence shown here is derived from an EMBL/GenBank/DDBJ whole genome shotgun (WGS) entry which is preliminary data.</text>
</comment>
<keyword evidence="3" id="KW-1185">Reference proteome</keyword>
<gene>
    <name evidence="2" type="ORF">CCACVL1_05677</name>
</gene>
<dbReference type="AlphaFoldDB" id="A0A1R3JJC7"/>
<reference evidence="2 3" key="1">
    <citation type="submission" date="2013-09" db="EMBL/GenBank/DDBJ databases">
        <title>Corchorus capsularis genome sequencing.</title>
        <authorList>
            <person name="Alam M."/>
            <person name="Haque M.S."/>
            <person name="Islam M.S."/>
            <person name="Emdad E.M."/>
            <person name="Islam M.M."/>
            <person name="Ahmed B."/>
            <person name="Halim A."/>
            <person name="Hossen Q.M.M."/>
            <person name="Hossain M.Z."/>
            <person name="Ahmed R."/>
            <person name="Khan M.M."/>
            <person name="Islam R."/>
            <person name="Rashid M.M."/>
            <person name="Khan S.A."/>
            <person name="Rahman M.S."/>
            <person name="Alam M."/>
        </authorList>
    </citation>
    <scope>NUCLEOTIDE SEQUENCE [LARGE SCALE GENOMIC DNA]</scope>
    <source>
        <strain evidence="3">cv. CVL-1</strain>
        <tissue evidence="2">Whole seedling</tissue>
    </source>
</reference>
<feature type="region of interest" description="Disordered" evidence="1">
    <location>
        <begin position="1"/>
        <end position="25"/>
    </location>
</feature>